<name>A0AA88U9G8_9ASTE</name>
<feature type="region of interest" description="Disordered" evidence="4">
    <location>
        <begin position="1"/>
        <end position="22"/>
    </location>
</feature>
<dbReference type="Proteomes" id="UP001187471">
    <property type="component" value="Unassembled WGS sequence"/>
</dbReference>
<evidence type="ECO:0000256" key="5">
    <source>
        <dbReference type="SAM" id="Phobius"/>
    </source>
</evidence>
<keyword evidence="2 3" id="KW-0175">Coiled coil</keyword>
<feature type="transmembrane region" description="Helical" evidence="5">
    <location>
        <begin position="99"/>
        <end position="121"/>
    </location>
</feature>
<sequence length="808" mass="90256">MANASPACVEHESSSPALLEPPSAFTTDELEDLDYRRGRRRSNKPIEPMDRFLVLMGWRGNLGLILSAQEADKLCVACTGYLSCGAEFKPLIFGEYDQLAFYLFVCWNFLTAALGNFSFMFTNYADILSIAYKSEVLLSFPNYAKSSVEVPQKVSPRAVSSEASQRISPRAVSLEAPQKISPRTGSSDVPQNTARRAARQLKTSGLEVDTASSSNQTSRTPKTSPKVNERRSQRSPAAEIVQLTVGRNAGTKKKRLSRHAELETQISQLTEDLKKAKDQIASSESWKKQAQQDAEESKRQLLAMSSKLEEPQQLLVQPASEDADVIEGQKNSCEEDTSWQSQLEAVQKQHSVDLAALTSAVNEVKQLELQLEIVAQSEAEQTKQAELANSELHTLKEKLAEALWILEDMKDQLRDCKQSEAQAQALVGETLLQLETAKKTVEALRSDGIKAMEAYAAVAFELDQSRTRISLLEGLVNELKANSSNVGCNDSQDLESDQKHEPEVREDGATHKLIEAELKCANSELENLRSALETAEVSYHEERIRSAGQITNAYELVEQIKSTSSLREAELEAELKKSKVFIEELKSNLMDKETELQGICEENEDLNTRLENTLSSQREHELENDFKKSKEDVEILKANLMDKETELQNILEENGMLKLEIRNKDINGGKVNDEVISELEAARAAEREALMKLGYMMEEADKSNRRVTRVSEQLEAAQNANSEIEAELRRVKVQSDQWRKAAEAAAAMLSTGNNGKFIERTGSLDSNYSPISGKISSPYSEDMDDDYLKKKNGNMLKRIGVLWKKPQK</sequence>
<evidence type="ECO:0000256" key="1">
    <source>
        <dbReference type="ARBA" id="ARBA00009778"/>
    </source>
</evidence>
<evidence type="ECO:0000256" key="2">
    <source>
        <dbReference type="ARBA" id="ARBA00023054"/>
    </source>
</evidence>
<feature type="region of interest" description="Disordered" evidence="4">
    <location>
        <begin position="159"/>
        <end position="239"/>
    </location>
</feature>
<evidence type="ECO:0000313" key="7">
    <source>
        <dbReference type="Proteomes" id="UP001187471"/>
    </source>
</evidence>
<accession>A0AA88U9G8</accession>
<evidence type="ECO:0000313" key="6">
    <source>
        <dbReference type="EMBL" id="KAK2975388.1"/>
    </source>
</evidence>
<dbReference type="EMBL" id="JAVXUO010002200">
    <property type="protein sequence ID" value="KAK2975388.1"/>
    <property type="molecule type" value="Genomic_DNA"/>
</dbReference>
<reference evidence="6" key="1">
    <citation type="submission" date="2022-12" db="EMBL/GenBank/DDBJ databases">
        <title>Draft genome assemblies for two species of Escallonia (Escalloniales).</title>
        <authorList>
            <person name="Chanderbali A."/>
            <person name="Dervinis C."/>
            <person name="Anghel I."/>
            <person name="Soltis D."/>
            <person name="Soltis P."/>
            <person name="Zapata F."/>
        </authorList>
    </citation>
    <scope>NUCLEOTIDE SEQUENCE</scope>
    <source>
        <strain evidence="6">UCBG92.1500</strain>
        <tissue evidence="6">Leaf</tissue>
    </source>
</reference>
<feature type="coiled-coil region" evidence="3">
    <location>
        <begin position="259"/>
        <end position="307"/>
    </location>
</feature>
<protein>
    <recommendedName>
        <fullName evidence="8">Interactor of constitutive active ROPs 3</fullName>
    </recommendedName>
</protein>
<gene>
    <name evidence="6" type="ORF">RJ640_012399</name>
</gene>
<evidence type="ECO:0000256" key="3">
    <source>
        <dbReference type="SAM" id="Coils"/>
    </source>
</evidence>
<feature type="compositionally biased region" description="Polar residues" evidence="4">
    <location>
        <begin position="210"/>
        <end position="226"/>
    </location>
</feature>
<keyword evidence="7" id="KW-1185">Reference proteome</keyword>
<keyword evidence="5" id="KW-1133">Transmembrane helix</keyword>
<comment type="caution">
    <text evidence="6">The sequence shown here is derived from an EMBL/GenBank/DDBJ whole genome shotgun (WGS) entry which is preliminary data.</text>
</comment>
<dbReference type="PANTHER" id="PTHR34224">
    <property type="entry name" value="INTERACTOR OF CONSTITUTIVE ACTIVE ROPS 2, CHLOROPLASTIC-RELATED"/>
    <property type="match status" value="1"/>
</dbReference>
<evidence type="ECO:0008006" key="8">
    <source>
        <dbReference type="Google" id="ProtNLM"/>
    </source>
</evidence>
<feature type="coiled-coil region" evidence="3">
    <location>
        <begin position="357"/>
        <end position="426"/>
    </location>
</feature>
<keyword evidence="5" id="KW-0472">Membrane</keyword>
<proteinExistence type="inferred from homology"/>
<feature type="coiled-coil region" evidence="3">
    <location>
        <begin position="697"/>
        <end position="734"/>
    </location>
</feature>
<dbReference type="AlphaFoldDB" id="A0AA88U9G8"/>
<feature type="compositionally biased region" description="Basic and acidic residues" evidence="4">
    <location>
        <begin position="496"/>
        <end position="509"/>
    </location>
</feature>
<keyword evidence="5" id="KW-0812">Transmembrane</keyword>
<dbReference type="InterPro" id="IPR029688">
    <property type="entry name" value="ICR"/>
</dbReference>
<evidence type="ECO:0000256" key="4">
    <source>
        <dbReference type="SAM" id="MobiDB-lite"/>
    </source>
</evidence>
<feature type="coiled-coil region" evidence="3">
    <location>
        <begin position="511"/>
        <end position="660"/>
    </location>
</feature>
<comment type="similarity">
    <text evidence="1">Belongs to the ICR family.</text>
</comment>
<dbReference type="PANTHER" id="PTHR34224:SF18">
    <property type="entry name" value="INTERACTOR OF CONSTITUTIVE ACTIVE ROPS 3"/>
    <property type="match status" value="1"/>
</dbReference>
<feature type="compositionally biased region" description="Polar residues" evidence="4">
    <location>
        <begin position="181"/>
        <end position="194"/>
    </location>
</feature>
<organism evidence="6 7">
    <name type="scientific">Escallonia rubra</name>
    <dbReference type="NCBI Taxonomy" id="112253"/>
    <lineage>
        <taxon>Eukaryota</taxon>
        <taxon>Viridiplantae</taxon>
        <taxon>Streptophyta</taxon>
        <taxon>Embryophyta</taxon>
        <taxon>Tracheophyta</taxon>
        <taxon>Spermatophyta</taxon>
        <taxon>Magnoliopsida</taxon>
        <taxon>eudicotyledons</taxon>
        <taxon>Gunneridae</taxon>
        <taxon>Pentapetalae</taxon>
        <taxon>asterids</taxon>
        <taxon>campanulids</taxon>
        <taxon>Escalloniales</taxon>
        <taxon>Escalloniaceae</taxon>
        <taxon>Escallonia</taxon>
    </lineage>
</organism>
<feature type="region of interest" description="Disordered" evidence="4">
    <location>
        <begin position="486"/>
        <end position="509"/>
    </location>
</feature>